<evidence type="ECO:0000313" key="4">
    <source>
        <dbReference type="Proteomes" id="UP000309389"/>
    </source>
</evidence>
<dbReference type="InterPro" id="IPR016040">
    <property type="entry name" value="NAD(P)-bd_dom"/>
</dbReference>
<dbReference type="AlphaFoldDB" id="A0A4T3F3U7"/>
<accession>A0A4T3F3U7</accession>
<dbReference type="GO" id="GO:0019290">
    <property type="term" value="P:siderophore biosynthetic process"/>
    <property type="evidence" value="ECO:0007669"/>
    <property type="project" value="InterPro"/>
</dbReference>
<reference evidence="3 4" key="1">
    <citation type="submission" date="2019-04" db="EMBL/GenBank/DDBJ databases">
        <title>Altererythrobacter aquimixticola sp. nov., isolated from sediment of junction between the ocean and a freshwater spring.</title>
        <authorList>
            <person name="Yoon J.-H."/>
        </authorList>
    </citation>
    <scope>NUCLEOTIDE SEQUENCE [LARGE SCALE GENOMIC DNA]</scope>
    <source>
        <strain evidence="3 4">SSKS-13</strain>
    </source>
</reference>
<feature type="transmembrane region" description="Helical" evidence="1">
    <location>
        <begin position="381"/>
        <end position="400"/>
    </location>
</feature>
<dbReference type="InterPro" id="IPR051207">
    <property type="entry name" value="ComplexI_NDUFA9_subunit"/>
</dbReference>
<dbReference type="EMBL" id="SSHH01000001">
    <property type="protein sequence ID" value="TIX51913.1"/>
    <property type="molecule type" value="Genomic_DNA"/>
</dbReference>
<name>A0A4T3F3U7_9SPHN</name>
<dbReference type="PRINTS" id="PR01397">
    <property type="entry name" value="DHBDHDRGNASE"/>
</dbReference>
<evidence type="ECO:0000256" key="1">
    <source>
        <dbReference type="SAM" id="Phobius"/>
    </source>
</evidence>
<dbReference type="RefSeq" id="WP_136692701.1">
    <property type="nucleotide sequence ID" value="NZ_SSHH01000001.1"/>
</dbReference>
<protein>
    <submittedName>
        <fullName evidence="3">SDR family oxidoreductase</fullName>
    </submittedName>
</protein>
<dbReference type="Gene3D" id="3.40.50.720">
    <property type="entry name" value="NAD(P)-binding Rossmann-like Domain"/>
    <property type="match status" value="1"/>
</dbReference>
<dbReference type="Proteomes" id="UP000309389">
    <property type="component" value="Unassembled WGS sequence"/>
</dbReference>
<dbReference type="Pfam" id="PF13781">
    <property type="entry name" value="DoxX_3"/>
    <property type="match status" value="1"/>
</dbReference>
<evidence type="ECO:0000259" key="2">
    <source>
        <dbReference type="Pfam" id="PF13460"/>
    </source>
</evidence>
<dbReference type="InterPro" id="IPR025695">
    <property type="entry name" value="DoxX-like"/>
</dbReference>
<keyword evidence="4" id="KW-1185">Reference proteome</keyword>
<keyword evidence="1" id="KW-1133">Transmembrane helix</keyword>
<evidence type="ECO:0000313" key="3">
    <source>
        <dbReference type="EMBL" id="TIX51913.1"/>
    </source>
</evidence>
<feature type="transmembrane region" description="Helical" evidence="1">
    <location>
        <begin position="305"/>
        <end position="328"/>
    </location>
</feature>
<dbReference type="InterPro" id="IPR003560">
    <property type="entry name" value="DHB_DH"/>
</dbReference>
<dbReference type="Pfam" id="PF13460">
    <property type="entry name" value="NAD_binding_10"/>
    <property type="match status" value="1"/>
</dbReference>
<gene>
    <name evidence="3" type="ORF">E5222_05600</name>
</gene>
<dbReference type="InterPro" id="IPR036291">
    <property type="entry name" value="NAD(P)-bd_dom_sf"/>
</dbReference>
<proteinExistence type="predicted"/>
<dbReference type="SUPFAM" id="SSF51735">
    <property type="entry name" value="NAD(P)-binding Rossmann-fold domains"/>
    <property type="match status" value="1"/>
</dbReference>
<organism evidence="3 4">
    <name type="scientific">Alteraurantiacibacter aquimixticola</name>
    <dbReference type="NCBI Taxonomy" id="2489173"/>
    <lineage>
        <taxon>Bacteria</taxon>
        <taxon>Pseudomonadati</taxon>
        <taxon>Pseudomonadota</taxon>
        <taxon>Alphaproteobacteria</taxon>
        <taxon>Sphingomonadales</taxon>
        <taxon>Erythrobacteraceae</taxon>
        <taxon>Alteraurantiacibacter</taxon>
    </lineage>
</organism>
<dbReference type="PANTHER" id="PTHR12126:SF11">
    <property type="entry name" value="NADH DEHYDROGENASE [UBIQUINONE] 1 ALPHA SUBCOMPLEX SUBUNIT 9, MITOCHONDRIAL"/>
    <property type="match status" value="1"/>
</dbReference>
<dbReference type="GO" id="GO:0008667">
    <property type="term" value="F:2,3-dihydro-2,3-dihydroxybenzoate dehydrogenase activity"/>
    <property type="evidence" value="ECO:0007669"/>
    <property type="project" value="InterPro"/>
</dbReference>
<dbReference type="PANTHER" id="PTHR12126">
    <property type="entry name" value="NADH-UBIQUINONE OXIDOREDUCTASE 39 KDA SUBUNIT-RELATED"/>
    <property type="match status" value="1"/>
</dbReference>
<sequence length="426" mass="45013">MHVLLLGAGGFIGRHILTELLEQGHEVTAVVRGTGTLAHAFPQARFRALDLSLATSEADWASLCTGVDCLVNCAGLLRGKAMQAVHADMPRALYAAAAHAGVRQAILISAISARADVKTDYSQSKLAGEDVLKSSRLDWTVLRPSLVYGEGSYGGTSLIRGMAGLPLAVPLPGKGDFAFTPIHVRDLARGVVRICGDAAMAGRSLEPVGPERLSLREVLALYRGWLGFGEARFLSVPMPVMRFFARVGDLFGAGPVSTNSLAQMVAGNDGDSAAYESAIGFPQRSMAAALAASPAQVQDRWHARLYFLAPAIKAVLVLMWVASALLGLFYGSEAASALLHNLGLPQQWVPASLALGTAIDLAVAAVLLLDRKARWSTAVQLLVVLGYTAVLTIGLPQLWLEPLGPLLKNLPVLALILVHGAIGDRR</sequence>
<feature type="transmembrane region" description="Helical" evidence="1">
    <location>
        <begin position="348"/>
        <end position="369"/>
    </location>
</feature>
<keyword evidence="1" id="KW-0812">Transmembrane</keyword>
<keyword evidence="1" id="KW-0472">Membrane</keyword>
<feature type="domain" description="NAD(P)-binding" evidence="2">
    <location>
        <begin position="7"/>
        <end position="148"/>
    </location>
</feature>
<dbReference type="GO" id="GO:0044877">
    <property type="term" value="F:protein-containing complex binding"/>
    <property type="evidence" value="ECO:0007669"/>
    <property type="project" value="TreeGrafter"/>
</dbReference>
<dbReference type="OrthoDB" id="9801056at2"/>
<comment type="caution">
    <text evidence="3">The sequence shown here is derived from an EMBL/GenBank/DDBJ whole genome shotgun (WGS) entry which is preliminary data.</text>
</comment>